<dbReference type="Gene3D" id="1.10.10.10">
    <property type="entry name" value="Winged helix-like DNA-binding domain superfamily/Winged helix DNA-binding domain"/>
    <property type="match status" value="1"/>
</dbReference>
<gene>
    <name evidence="5" type="ORF">KDW95_22510</name>
</gene>
<dbReference type="InterPro" id="IPR036390">
    <property type="entry name" value="WH_DNA-bd_sf"/>
</dbReference>
<feature type="domain" description="HTH gntR-type" evidence="4">
    <location>
        <begin position="2"/>
        <end position="69"/>
    </location>
</feature>
<evidence type="ECO:0000313" key="6">
    <source>
        <dbReference type="Proteomes" id="UP001058461"/>
    </source>
</evidence>
<dbReference type="SMART" id="SM00345">
    <property type="entry name" value="HTH_GNTR"/>
    <property type="match status" value="1"/>
</dbReference>
<dbReference type="Pfam" id="PF00392">
    <property type="entry name" value="GntR"/>
    <property type="match status" value="1"/>
</dbReference>
<evidence type="ECO:0000259" key="4">
    <source>
        <dbReference type="PROSITE" id="PS50949"/>
    </source>
</evidence>
<dbReference type="Proteomes" id="UP001058461">
    <property type="component" value="Chromosome"/>
</dbReference>
<evidence type="ECO:0000256" key="1">
    <source>
        <dbReference type="ARBA" id="ARBA00023015"/>
    </source>
</evidence>
<dbReference type="InterPro" id="IPR000524">
    <property type="entry name" value="Tscrpt_reg_HTH_GntR"/>
</dbReference>
<dbReference type="Pfam" id="PF07729">
    <property type="entry name" value="FCD"/>
    <property type="match status" value="1"/>
</dbReference>
<dbReference type="InterPro" id="IPR011711">
    <property type="entry name" value="GntR_C"/>
</dbReference>
<dbReference type="PROSITE" id="PS50949">
    <property type="entry name" value="HTH_GNTR"/>
    <property type="match status" value="1"/>
</dbReference>
<dbReference type="EMBL" id="CP073347">
    <property type="protein sequence ID" value="UTW11971.1"/>
    <property type="molecule type" value="Genomic_DNA"/>
</dbReference>
<dbReference type="SUPFAM" id="SSF48008">
    <property type="entry name" value="GntR ligand-binding domain-like"/>
    <property type="match status" value="1"/>
</dbReference>
<keyword evidence="1" id="KW-0805">Transcription regulation</keyword>
<reference evidence="5" key="1">
    <citation type="submission" date="2021-04" db="EMBL/GenBank/DDBJ databases">
        <title>Oceanospirillales bacteria with DddD are important DMSP degraders in coastal seawater.</title>
        <authorList>
            <person name="Liu J."/>
        </authorList>
    </citation>
    <scope>NUCLEOTIDE SEQUENCE</scope>
    <source>
        <strain evidence="5">D13-1</strain>
    </source>
</reference>
<organism evidence="5 6">
    <name type="scientific">Marinobacterium rhizophilum</name>
    <dbReference type="NCBI Taxonomy" id="420402"/>
    <lineage>
        <taxon>Bacteria</taxon>
        <taxon>Pseudomonadati</taxon>
        <taxon>Pseudomonadota</taxon>
        <taxon>Gammaproteobacteria</taxon>
        <taxon>Oceanospirillales</taxon>
        <taxon>Oceanospirillaceae</taxon>
        <taxon>Marinobacterium</taxon>
    </lineage>
</organism>
<dbReference type="SMART" id="SM00895">
    <property type="entry name" value="FCD"/>
    <property type="match status" value="1"/>
</dbReference>
<sequence length="218" mass="24976">MKNKSELAYNFLEQLITFRELKPGTMVSESQLMEQTELGRTPIREALQKLAAEKMVEIHPRKGILIPLMSVEVQLKLLEVRRTLEEQAVRFAAHRSTVVQKEEMLQLAEQLLDENLYGDPRQYGETLKKVHRAVAESTQNEYITMAILPLQGLSRRFWFAHIQSFKRELRIAGELHSATLKAICHGDESKAAEASLAVNDYLTEFAYHTIRRSPGSAR</sequence>
<dbReference type="CDD" id="cd07377">
    <property type="entry name" value="WHTH_GntR"/>
    <property type="match status" value="1"/>
</dbReference>
<accession>A0ABY5HHW3</accession>
<name>A0ABY5HHW3_9GAMM</name>
<keyword evidence="3" id="KW-0804">Transcription</keyword>
<keyword evidence="6" id="KW-1185">Reference proteome</keyword>
<dbReference type="PANTHER" id="PTHR43537:SF5">
    <property type="entry name" value="UXU OPERON TRANSCRIPTIONAL REGULATOR"/>
    <property type="match status" value="1"/>
</dbReference>
<dbReference type="InterPro" id="IPR008920">
    <property type="entry name" value="TF_FadR/GntR_C"/>
</dbReference>
<dbReference type="Gene3D" id="1.20.120.530">
    <property type="entry name" value="GntR ligand-binding domain-like"/>
    <property type="match status" value="1"/>
</dbReference>
<dbReference type="SUPFAM" id="SSF46785">
    <property type="entry name" value="Winged helix' DNA-binding domain"/>
    <property type="match status" value="1"/>
</dbReference>
<dbReference type="PANTHER" id="PTHR43537">
    <property type="entry name" value="TRANSCRIPTIONAL REGULATOR, GNTR FAMILY"/>
    <property type="match status" value="1"/>
</dbReference>
<protein>
    <submittedName>
        <fullName evidence="5">GntR family transcriptional regulator</fullName>
    </submittedName>
</protein>
<dbReference type="RefSeq" id="WP_255854023.1">
    <property type="nucleotide sequence ID" value="NZ_CP073347.1"/>
</dbReference>
<proteinExistence type="predicted"/>
<keyword evidence="2" id="KW-0238">DNA-binding</keyword>
<evidence type="ECO:0000256" key="2">
    <source>
        <dbReference type="ARBA" id="ARBA00023125"/>
    </source>
</evidence>
<dbReference type="InterPro" id="IPR036388">
    <property type="entry name" value="WH-like_DNA-bd_sf"/>
</dbReference>
<evidence type="ECO:0000313" key="5">
    <source>
        <dbReference type="EMBL" id="UTW11971.1"/>
    </source>
</evidence>
<evidence type="ECO:0000256" key="3">
    <source>
        <dbReference type="ARBA" id="ARBA00023163"/>
    </source>
</evidence>